<dbReference type="GO" id="GO:0008081">
    <property type="term" value="F:phosphoric diester hydrolase activity"/>
    <property type="evidence" value="ECO:0007669"/>
    <property type="project" value="TreeGrafter"/>
</dbReference>
<accession>A0A0S1SW64</accession>
<name>A0A0S1SKA5_9BACT</name>
<dbReference type="EMBL" id="CP013065">
    <property type="protein sequence ID" value="ALM13096.1"/>
    <property type="molecule type" value="Genomic_DNA"/>
</dbReference>
<evidence type="ECO:0000313" key="3">
    <source>
        <dbReference type="Proteomes" id="UP000069135"/>
    </source>
</evidence>
<reference evidence="2 3" key="2">
    <citation type="journal article" date="2016" name="PeerJ">
        <title>Analysis of five complete genome sequences for members of the class Peribacteria in the recently recognized Peregrinibacteria bacterial phylum.</title>
        <authorList>
            <person name="Anantharaman K."/>
            <person name="Brown C.T."/>
            <person name="Burstein D."/>
            <person name="Castelle C.J."/>
            <person name="Probst A.J."/>
            <person name="Thomas B.C."/>
            <person name="Williams K.H."/>
            <person name="Banfield J.F."/>
        </authorList>
    </citation>
    <scope>NUCLEOTIDE SEQUENCE [LARGE SCALE GENOMIC DNA]</scope>
    <source>
        <strain evidence="2">RIFOXYD1_FULL_PER-ii_59_16</strain>
    </source>
</reference>
<dbReference type="InterPro" id="IPR036237">
    <property type="entry name" value="Xyl_isomerase-like_sf"/>
</dbReference>
<accession>A0A0S1SRM4</accession>
<dbReference type="GO" id="GO:0003677">
    <property type="term" value="F:DNA binding"/>
    <property type="evidence" value="ECO:0007669"/>
    <property type="project" value="InterPro"/>
</dbReference>
<organism evidence="2 3">
    <name type="scientific">Candidatus Peribacter riflensis</name>
    <dbReference type="NCBI Taxonomy" id="1735162"/>
    <lineage>
        <taxon>Bacteria</taxon>
        <taxon>Candidatus Peregrinibacteriota</taxon>
        <taxon>Candidatus Peribacteria</taxon>
        <taxon>Candidatus Peribacterales</taxon>
        <taxon>Candidatus Peribacteraceae</taxon>
        <taxon>Candidatus Peribacter</taxon>
    </lineage>
</organism>
<accession>A0A0S1SLX9</accession>
<reference evidence="3" key="1">
    <citation type="submission" date="2015-10" db="EMBL/GenBank/DDBJ databases">
        <title>Analysis of five complete genome sequences for members of the class Peribacteria in the recently recognized Peregrinibacteria bacterial phylum.</title>
        <authorList>
            <person name="Anantharaman K."/>
            <person name="Brown C.T."/>
            <person name="Burstein D."/>
            <person name="Castelle C.J."/>
            <person name="Probst A.J."/>
            <person name="Thomas B.C."/>
            <person name="Williams K.H."/>
            <person name="Banfield J.F."/>
        </authorList>
    </citation>
    <scope>NUCLEOTIDE SEQUENCE [LARGE SCALE GENOMIC DNA]</scope>
</reference>
<dbReference type="GO" id="GO:0008270">
    <property type="term" value="F:zinc ion binding"/>
    <property type="evidence" value="ECO:0007669"/>
    <property type="project" value="InterPro"/>
</dbReference>
<feature type="domain" description="Xylose isomerase-like TIM barrel" evidence="1">
    <location>
        <begin position="26"/>
        <end position="261"/>
    </location>
</feature>
<dbReference type="AlphaFoldDB" id="A0A0S1SKA5"/>
<sequence length="277" mass="31057">MALSLHFAVAGTPHSTPAPGGTVEGLKQAKRLGLTAMEIEWVQNVPKNPERMAEIRETAEELEITLTVHAPYFVNLNSPDRAKLAASKRRVLDALAMAELCGARSVCVHAAFNLGLPPEKVYDNVRRATDDIMKHKRSLFPHVNLAYETMGKQTQFGTLEEVLKVSKEFGNYPCIDPAHMHARENGKINSAEEWNDMFDLYATHLGTGALRHVHMHFSGIAYSTKGERKHLPLTQSDAKWKDFLSVLKKRKVEGVVVCESPLLEKDTLLMQKTYERI</sequence>
<dbReference type="PANTHER" id="PTHR21445:SF0">
    <property type="entry name" value="APURINIC-APYRIMIDINIC ENDONUCLEASE"/>
    <property type="match status" value="1"/>
</dbReference>
<accession>A0A0S1SMT1</accession>
<dbReference type="PANTHER" id="PTHR21445">
    <property type="entry name" value="ENDONUCLEASE IV ENDODEOXYRIBONUCLEASE IV"/>
    <property type="match status" value="1"/>
</dbReference>
<dbReference type="PATRIC" id="fig|1735161.3.peg.397"/>
<dbReference type="KEGG" id="prf:PeribacterA2_0403"/>
<dbReference type="GO" id="GO:0003906">
    <property type="term" value="F:DNA-(apurinic or apyrimidinic site) endonuclease activity"/>
    <property type="evidence" value="ECO:0007669"/>
    <property type="project" value="TreeGrafter"/>
</dbReference>
<dbReference type="STRING" id="1735162.PeribacterB2_0403"/>
<dbReference type="GO" id="GO:0006284">
    <property type="term" value="P:base-excision repair"/>
    <property type="evidence" value="ECO:0007669"/>
    <property type="project" value="TreeGrafter"/>
</dbReference>
<dbReference type="SMART" id="SM00518">
    <property type="entry name" value="AP2Ec"/>
    <property type="match status" value="1"/>
</dbReference>
<evidence type="ECO:0000313" key="2">
    <source>
        <dbReference type="EMBL" id="ALM13096.1"/>
    </source>
</evidence>
<dbReference type="Proteomes" id="UP000069135">
    <property type="component" value="Chromosome"/>
</dbReference>
<evidence type="ECO:0000259" key="1">
    <source>
        <dbReference type="Pfam" id="PF01261"/>
    </source>
</evidence>
<protein>
    <submittedName>
        <fullName evidence="2">Deoxyribonuclease IV</fullName>
    </submittedName>
</protein>
<accession>A0A0S1SKA5</accession>
<dbReference type="SUPFAM" id="SSF51658">
    <property type="entry name" value="Xylose isomerase-like"/>
    <property type="match status" value="1"/>
</dbReference>
<gene>
    <name evidence="2" type="ORF">PeribacterD1_0403</name>
</gene>
<dbReference type="Pfam" id="PF01261">
    <property type="entry name" value="AP_endonuc_2"/>
    <property type="match status" value="1"/>
</dbReference>
<dbReference type="InterPro" id="IPR013022">
    <property type="entry name" value="Xyl_isomerase-like_TIM-brl"/>
</dbReference>
<dbReference type="InterPro" id="IPR001719">
    <property type="entry name" value="AP_endonuc_2"/>
</dbReference>
<proteinExistence type="predicted"/>
<dbReference type="Gene3D" id="3.20.20.150">
    <property type="entry name" value="Divalent-metal-dependent TIM barrel enzymes"/>
    <property type="match status" value="1"/>
</dbReference>